<evidence type="ECO:0000313" key="1">
    <source>
        <dbReference type="EMBL" id="JAD43339.1"/>
    </source>
</evidence>
<protein>
    <submittedName>
        <fullName evidence="1">Uncharacterized protein</fullName>
    </submittedName>
</protein>
<reference evidence="1" key="1">
    <citation type="submission" date="2014-09" db="EMBL/GenBank/DDBJ databases">
        <authorList>
            <person name="Magalhaes I.L.F."/>
            <person name="Oliveira U."/>
            <person name="Santos F.R."/>
            <person name="Vidigal T.H.D.A."/>
            <person name="Brescovit A.D."/>
            <person name="Santos A.J."/>
        </authorList>
    </citation>
    <scope>NUCLEOTIDE SEQUENCE</scope>
    <source>
        <tissue evidence="1">Shoot tissue taken approximately 20 cm above the soil surface</tissue>
    </source>
</reference>
<accession>A0A0A9SB31</accession>
<reference evidence="1" key="2">
    <citation type="journal article" date="2015" name="Data Brief">
        <title>Shoot transcriptome of the giant reed, Arundo donax.</title>
        <authorList>
            <person name="Barrero R.A."/>
            <person name="Guerrero F.D."/>
            <person name="Moolhuijzen P."/>
            <person name="Goolsby J.A."/>
            <person name="Tidwell J."/>
            <person name="Bellgard S.E."/>
            <person name="Bellgard M.I."/>
        </authorList>
    </citation>
    <scope>NUCLEOTIDE SEQUENCE</scope>
    <source>
        <tissue evidence="1">Shoot tissue taken approximately 20 cm above the soil surface</tissue>
    </source>
</reference>
<sequence>MINKHQHIIAVNFMNISITLSQSNNYDYDSENKRYSYP</sequence>
<name>A0A0A9SB31_ARUDO</name>
<dbReference type="EMBL" id="GBRH01254556">
    <property type="protein sequence ID" value="JAD43339.1"/>
    <property type="molecule type" value="Transcribed_RNA"/>
</dbReference>
<organism evidence="1">
    <name type="scientific">Arundo donax</name>
    <name type="common">Giant reed</name>
    <name type="synonym">Donax arundinaceus</name>
    <dbReference type="NCBI Taxonomy" id="35708"/>
    <lineage>
        <taxon>Eukaryota</taxon>
        <taxon>Viridiplantae</taxon>
        <taxon>Streptophyta</taxon>
        <taxon>Embryophyta</taxon>
        <taxon>Tracheophyta</taxon>
        <taxon>Spermatophyta</taxon>
        <taxon>Magnoliopsida</taxon>
        <taxon>Liliopsida</taxon>
        <taxon>Poales</taxon>
        <taxon>Poaceae</taxon>
        <taxon>PACMAD clade</taxon>
        <taxon>Arundinoideae</taxon>
        <taxon>Arundineae</taxon>
        <taxon>Arundo</taxon>
    </lineage>
</organism>
<proteinExistence type="predicted"/>
<dbReference type="AlphaFoldDB" id="A0A0A9SB31"/>